<evidence type="ECO:0000256" key="2">
    <source>
        <dbReference type="SAM" id="MobiDB-lite"/>
    </source>
</evidence>
<evidence type="ECO:0000313" key="3">
    <source>
        <dbReference type="EMBL" id="KAF0695960.1"/>
    </source>
</evidence>
<accession>A0A485KY51</accession>
<dbReference type="OrthoDB" id="76952at2759"/>
<feature type="compositionally biased region" description="Acidic residues" evidence="2">
    <location>
        <begin position="149"/>
        <end position="161"/>
    </location>
</feature>
<feature type="compositionally biased region" description="Acidic residues" evidence="2">
    <location>
        <begin position="46"/>
        <end position="56"/>
    </location>
</feature>
<reference evidence="3" key="2">
    <citation type="submission" date="2019-06" db="EMBL/GenBank/DDBJ databases">
        <title>Genomics analysis of Aphanomyces spp. identifies a new class of oomycete effector associated with host adaptation.</title>
        <authorList>
            <person name="Gaulin E."/>
        </authorList>
    </citation>
    <scope>NUCLEOTIDE SEQUENCE</scope>
    <source>
        <strain evidence="3">CBS 578.67</strain>
    </source>
</reference>
<dbReference type="AlphaFoldDB" id="A0A485KY51"/>
<gene>
    <name evidence="4" type="primary">Aste57867_13267</name>
    <name evidence="3" type="ORF">As57867_013218</name>
    <name evidence="4" type="ORF">ASTE57867_13267</name>
</gene>
<dbReference type="Proteomes" id="UP000332933">
    <property type="component" value="Unassembled WGS sequence"/>
</dbReference>
<feature type="coiled-coil region" evidence="1">
    <location>
        <begin position="504"/>
        <end position="531"/>
    </location>
</feature>
<feature type="compositionally biased region" description="Pro residues" evidence="2">
    <location>
        <begin position="271"/>
        <end position="285"/>
    </location>
</feature>
<feature type="compositionally biased region" description="Low complexity" evidence="2">
    <location>
        <begin position="353"/>
        <end position="365"/>
    </location>
</feature>
<evidence type="ECO:0000256" key="1">
    <source>
        <dbReference type="SAM" id="Coils"/>
    </source>
</evidence>
<feature type="region of interest" description="Disordered" evidence="2">
    <location>
        <begin position="398"/>
        <end position="420"/>
    </location>
</feature>
<reference evidence="4 5" key="1">
    <citation type="submission" date="2019-03" db="EMBL/GenBank/DDBJ databases">
        <authorList>
            <person name="Gaulin E."/>
            <person name="Dumas B."/>
        </authorList>
    </citation>
    <scope>NUCLEOTIDE SEQUENCE [LARGE SCALE GENOMIC DNA]</scope>
    <source>
        <strain evidence="4">CBS 568.67</strain>
    </source>
</reference>
<evidence type="ECO:0000313" key="4">
    <source>
        <dbReference type="EMBL" id="VFT90107.1"/>
    </source>
</evidence>
<dbReference type="EMBL" id="CAADRA010005462">
    <property type="protein sequence ID" value="VFT90107.1"/>
    <property type="molecule type" value="Genomic_DNA"/>
</dbReference>
<feature type="region of interest" description="Disordered" evidence="2">
    <location>
        <begin position="1"/>
        <end position="161"/>
    </location>
</feature>
<proteinExistence type="predicted"/>
<feature type="compositionally biased region" description="Polar residues" evidence="2">
    <location>
        <begin position="59"/>
        <end position="73"/>
    </location>
</feature>
<organism evidence="4 5">
    <name type="scientific">Aphanomyces stellatus</name>
    <dbReference type="NCBI Taxonomy" id="120398"/>
    <lineage>
        <taxon>Eukaryota</taxon>
        <taxon>Sar</taxon>
        <taxon>Stramenopiles</taxon>
        <taxon>Oomycota</taxon>
        <taxon>Saprolegniomycetes</taxon>
        <taxon>Saprolegniales</taxon>
        <taxon>Verrucalvaceae</taxon>
        <taxon>Aphanomyces</taxon>
    </lineage>
</organism>
<feature type="compositionally biased region" description="Basic residues" evidence="2">
    <location>
        <begin position="203"/>
        <end position="213"/>
    </location>
</feature>
<feature type="region of interest" description="Disordered" evidence="2">
    <location>
        <begin position="271"/>
        <end position="371"/>
    </location>
</feature>
<name>A0A485KY51_9STRA</name>
<keyword evidence="1" id="KW-0175">Coiled coil</keyword>
<evidence type="ECO:0000313" key="5">
    <source>
        <dbReference type="Proteomes" id="UP000332933"/>
    </source>
</evidence>
<sequence>MFRAPAVVDLVSSSSEEDDSFPIETPKGYTYEPVVTSSGPSLQLDEPMEIEEDEPFETTAKTSPPSRAENNVANALESVLKDLESEEDEAFETTTDVRYAVGEPHMALPQEEDADASVAPLNQDEQVDEFLSSMNGIVMKSKYGTPDREEGELSDDPNFADDESFQQKQMEAAYLREAQVAHRKAALIKIAQSAKANAPTTAKKNKKNKKRKLHEAALLPHPNTGYSPMRKVHHMAPESIVRLHRNVMMDTSPTHNFRAVHAPPPPPILIPPPAAYVSPPPPPSSPSSRKARQVFYPVPPPPPENDEDDEVPLFDLESLRNAVKRSVKKPKLLDTPVANKDDVGMPAPARTQSPEGESNSPSPENHGAVEPIIVDAVVNQSKQPAVVLVPVPPQQETLQFKAPPLPSPPPSSSIKMALGPNKWNKKPLTACSQTLVINLSLQDCEEMRRRHAQVQMSIEEGDPIMQLKQKIAAREEELLRKAANKVPSPPSVEKPMAPPATEAVAVAQSHVTRLEKRIRELKQLIAQKEAQHQRTT</sequence>
<feature type="region of interest" description="Disordered" evidence="2">
    <location>
        <begin position="193"/>
        <end position="230"/>
    </location>
</feature>
<protein>
    <submittedName>
        <fullName evidence="4">Aste57867_13267 protein</fullName>
    </submittedName>
</protein>
<keyword evidence="5" id="KW-1185">Reference proteome</keyword>
<dbReference type="EMBL" id="VJMH01005441">
    <property type="protein sequence ID" value="KAF0695960.1"/>
    <property type="molecule type" value="Genomic_DNA"/>
</dbReference>